<dbReference type="PANTHER" id="PTHR43384:SF4">
    <property type="entry name" value="CELLULOSE BIOSYNTHESIS PROTEIN BCSQ-RELATED"/>
    <property type="match status" value="1"/>
</dbReference>
<dbReference type="PIRSF" id="PIRSF003092">
    <property type="entry name" value="MinD"/>
    <property type="match status" value="1"/>
</dbReference>
<dbReference type="Gene3D" id="3.40.50.300">
    <property type="entry name" value="P-loop containing nucleotide triphosphate hydrolases"/>
    <property type="match status" value="1"/>
</dbReference>
<evidence type="ECO:0000259" key="4">
    <source>
        <dbReference type="Pfam" id="PF01656"/>
    </source>
</evidence>
<dbReference type="InterPro" id="IPR025501">
    <property type="entry name" value="MinD_FleN"/>
</dbReference>
<protein>
    <recommendedName>
        <fullName evidence="4">CobQ/CobB/MinD/ParA nucleotide binding domain-containing protein</fullName>
    </recommendedName>
</protein>
<dbReference type="InterPro" id="IPR027417">
    <property type="entry name" value="P-loop_NTPase"/>
</dbReference>
<evidence type="ECO:0000256" key="3">
    <source>
        <dbReference type="PIRSR" id="PIRSR003092-1"/>
    </source>
</evidence>
<dbReference type="FunFam" id="3.40.50.300:FF:000158">
    <property type="entry name" value="Site-determining protein"/>
    <property type="match status" value="1"/>
</dbReference>
<reference evidence="5" key="1">
    <citation type="submission" date="2015-08" db="EMBL/GenBank/DDBJ databases">
        <title>Complete DNA Sequence of Pseudomonas syringae pv. actinidiae, the Causal Agent of Kiwifruit Canker Disease.</title>
        <authorList>
            <person name="Rikkerink E.H.A."/>
            <person name="Fineran P.C."/>
        </authorList>
    </citation>
    <scope>NUCLEOTIDE SEQUENCE</scope>
    <source>
        <strain evidence="5">SkMP5</strain>
    </source>
</reference>
<proteinExistence type="predicted"/>
<dbReference type="Proteomes" id="UP000253740">
    <property type="component" value="Unassembled WGS sequence"/>
</dbReference>
<organism evidence="5">
    <name type="scientific">Mizugakiibacter sediminis</name>
    <dbReference type="NCBI Taxonomy" id="1475481"/>
    <lineage>
        <taxon>Bacteria</taxon>
        <taxon>Pseudomonadati</taxon>
        <taxon>Pseudomonadota</taxon>
        <taxon>Gammaproteobacteria</taxon>
        <taxon>Lysobacterales</taxon>
        <taxon>Rhodanobacteraceae</taxon>
        <taxon>Mizugakiibacter</taxon>
    </lineage>
</organism>
<dbReference type="SUPFAM" id="SSF52540">
    <property type="entry name" value="P-loop containing nucleoside triphosphate hydrolases"/>
    <property type="match status" value="1"/>
</dbReference>
<keyword evidence="6" id="KW-1185">Reference proteome</keyword>
<keyword evidence="2 3" id="KW-0067">ATP-binding</keyword>
<dbReference type="GO" id="GO:0009898">
    <property type="term" value="C:cytoplasmic side of plasma membrane"/>
    <property type="evidence" value="ECO:0007669"/>
    <property type="project" value="TreeGrafter"/>
</dbReference>
<dbReference type="Pfam" id="PF01656">
    <property type="entry name" value="CbiA"/>
    <property type="match status" value="1"/>
</dbReference>
<feature type="binding site" evidence="3">
    <location>
        <begin position="51"/>
        <end position="58"/>
    </location>
    <ligand>
        <name>ATP</name>
        <dbReference type="ChEBI" id="CHEBI:30616"/>
    </ligand>
</feature>
<evidence type="ECO:0000313" key="6">
    <source>
        <dbReference type="Proteomes" id="UP000253740"/>
    </source>
</evidence>
<name>A0A0K8QPE3_9GAMM</name>
<keyword evidence="1 3" id="KW-0547">Nucleotide-binding</keyword>
<dbReference type="InterPro" id="IPR050625">
    <property type="entry name" value="ParA/MinD_ATPase"/>
</dbReference>
<dbReference type="STRING" id="1475481.GCA_000953855_02112"/>
<sequence>MHAASAFAAAPYGAGTHHEGSMSGKLMNQAVGLARLAQRRPVKVIAVTSGKGGVGKTSVSVNLAMALAMAGRETLLLDADLGLANVDVMLGLQPGRNLGHLLAGECGLEDLLLDAPHGLKVIPATSGTRRMAELGTAEHAGLIRAFSDYARPLDVMVVDTAAGIAESVTMFSRAAQEVVVVVCDEPASITDAYALIKVLSREFGVPRFRVVANMVRDAAHGRQLFETILRVTDRFLQVALDYVGAVPDDEHLRRAIRRQRAVVDAFPGSRAAVALKNLALAADKWDVATGSRGHLEFFVERLTGTPAALEA</sequence>
<dbReference type="EMBL" id="DF970232">
    <property type="protein sequence ID" value="GAP66753.1"/>
    <property type="molecule type" value="Genomic_DNA"/>
</dbReference>
<dbReference type="GO" id="GO:0005524">
    <property type="term" value="F:ATP binding"/>
    <property type="evidence" value="ECO:0007669"/>
    <property type="project" value="UniProtKB-KW"/>
</dbReference>
<dbReference type="AlphaFoldDB" id="A0A0K8QPE3"/>
<evidence type="ECO:0000313" key="5">
    <source>
        <dbReference type="EMBL" id="GAP66753.1"/>
    </source>
</evidence>
<feature type="domain" description="CobQ/CobB/MinD/ParA nucleotide binding" evidence="4">
    <location>
        <begin position="45"/>
        <end position="260"/>
    </location>
</feature>
<dbReference type="RefSeq" id="WP_425478112.1">
    <property type="nucleotide sequence ID" value="NZ_DF970232.1"/>
</dbReference>
<accession>A0A0K8QPE3</accession>
<dbReference type="GO" id="GO:0005829">
    <property type="term" value="C:cytosol"/>
    <property type="evidence" value="ECO:0007669"/>
    <property type="project" value="TreeGrafter"/>
</dbReference>
<evidence type="ECO:0000256" key="1">
    <source>
        <dbReference type="ARBA" id="ARBA00022741"/>
    </source>
</evidence>
<dbReference type="PANTHER" id="PTHR43384">
    <property type="entry name" value="SEPTUM SITE-DETERMINING PROTEIN MIND HOMOLOG, CHLOROPLASTIC-RELATED"/>
    <property type="match status" value="1"/>
</dbReference>
<evidence type="ECO:0000256" key="2">
    <source>
        <dbReference type="ARBA" id="ARBA00022840"/>
    </source>
</evidence>
<dbReference type="InterPro" id="IPR002586">
    <property type="entry name" value="CobQ/CobB/MinD/ParA_Nub-bd_dom"/>
</dbReference>
<dbReference type="InterPro" id="IPR033875">
    <property type="entry name" value="FlhG"/>
</dbReference>
<gene>
    <name evidence="5" type="ORF">MBSD_n2068</name>
</gene>
<dbReference type="GO" id="GO:0051782">
    <property type="term" value="P:negative regulation of cell division"/>
    <property type="evidence" value="ECO:0007669"/>
    <property type="project" value="TreeGrafter"/>
</dbReference>
<dbReference type="GO" id="GO:0016887">
    <property type="term" value="F:ATP hydrolysis activity"/>
    <property type="evidence" value="ECO:0007669"/>
    <property type="project" value="TreeGrafter"/>
</dbReference>
<dbReference type="CDD" id="cd02038">
    <property type="entry name" value="FlhG-like"/>
    <property type="match status" value="1"/>
</dbReference>